<dbReference type="PANTHER" id="PTHR43176">
    <property type="entry name" value="3-HYDROXYISOBUTYRYL-COA HYDROLASE-RELATED"/>
    <property type="match status" value="1"/>
</dbReference>
<dbReference type="Pfam" id="PF16113">
    <property type="entry name" value="ECH_2"/>
    <property type="match status" value="1"/>
</dbReference>
<evidence type="ECO:0000313" key="5">
    <source>
        <dbReference type="EMBL" id="PXZ00121.1"/>
    </source>
</evidence>
<evidence type="ECO:0000256" key="3">
    <source>
        <dbReference type="ARBA" id="ARBA00022801"/>
    </source>
</evidence>
<dbReference type="SUPFAM" id="SSF52096">
    <property type="entry name" value="ClpP/crotonase"/>
    <property type="match status" value="1"/>
</dbReference>
<keyword evidence="6" id="KW-1185">Reference proteome</keyword>
<reference evidence="5 6" key="1">
    <citation type="submission" date="2018-05" db="EMBL/GenBank/DDBJ databases">
        <title>Reference genomes for bee gut microbiota database.</title>
        <authorList>
            <person name="Ellegaard K.M."/>
        </authorList>
    </citation>
    <scope>NUCLEOTIDE SEQUENCE [LARGE SCALE GENOMIC DNA]</scope>
    <source>
        <strain evidence="5 6">ESL0284</strain>
    </source>
</reference>
<evidence type="ECO:0000256" key="2">
    <source>
        <dbReference type="ARBA" id="ARBA00011915"/>
    </source>
</evidence>
<proteinExistence type="predicted"/>
<dbReference type="PANTHER" id="PTHR43176:SF3">
    <property type="entry name" value="3-HYDROXYISOBUTYRYL-COA HYDROLASE, MITOCHONDRIAL"/>
    <property type="match status" value="1"/>
</dbReference>
<feature type="domain" description="Enoyl-CoA hydratase/isomerase" evidence="4">
    <location>
        <begin position="13"/>
        <end position="323"/>
    </location>
</feature>
<dbReference type="CDD" id="cd06558">
    <property type="entry name" value="crotonase-like"/>
    <property type="match status" value="1"/>
</dbReference>
<evidence type="ECO:0000259" key="4">
    <source>
        <dbReference type="Pfam" id="PF16113"/>
    </source>
</evidence>
<evidence type="ECO:0000313" key="6">
    <source>
        <dbReference type="Proteomes" id="UP000247565"/>
    </source>
</evidence>
<dbReference type="Proteomes" id="UP000247565">
    <property type="component" value="Unassembled WGS sequence"/>
</dbReference>
<accession>A0A318N1A7</accession>
<dbReference type="GO" id="GO:0006574">
    <property type="term" value="P:L-valine catabolic process"/>
    <property type="evidence" value="ECO:0007669"/>
    <property type="project" value="TreeGrafter"/>
</dbReference>
<dbReference type="InterPro" id="IPR029045">
    <property type="entry name" value="ClpP/crotonase-like_dom_sf"/>
</dbReference>
<comment type="catalytic activity">
    <reaction evidence="1">
        <text>3-hydroxy-2-methylpropanoyl-CoA + H2O = 3-hydroxy-2-methylpropanoate + CoA + H(+)</text>
        <dbReference type="Rhea" id="RHEA:20888"/>
        <dbReference type="ChEBI" id="CHEBI:11805"/>
        <dbReference type="ChEBI" id="CHEBI:15377"/>
        <dbReference type="ChEBI" id="CHEBI:15378"/>
        <dbReference type="ChEBI" id="CHEBI:57287"/>
        <dbReference type="ChEBI" id="CHEBI:57340"/>
        <dbReference type="EC" id="3.1.2.4"/>
    </reaction>
</comment>
<dbReference type="InterPro" id="IPR045004">
    <property type="entry name" value="ECH_dom"/>
</dbReference>
<keyword evidence="5" id="KW-0413">Isomerase</keyword>
<dbReference type="EMBL" id="QGLT01000003">
    <property type="protein sequence ID" value="PXZ00121.1"/>
    <property type="molecule type" value="Genomic_DNA"/>
</dbReference>
<dbReference type="Gene3D" id="3.90.226.10">
    <property type="entry name" value="2-enoyl-CoA Hydratase, Chain A, domain 1"/>
    <property type="match status" value="1"/>
</dbReference>
<dbReference type="GO" id="GO:0003860">
    <property type="term" value="F:3-hydroxyisobutyryl-CoA hydrolase activity"/>
    <property type="evidence" value="ECO:0007669"/>
    <property type="project" value="UniProtKB-EC"/>
</dbReference>
<dbReference type="EC" id="3.1.2.4" evidence="2"/>
<evidence type="ECO:0000256" key="1">
    <source>
        <dbReference type="ARBA" id="ARBA00001709"/>
    </source>
</evidence>
<sequence length="332" mass="37605">MSNLVVVQKRNYVGVLTLNRPQALNAIDDVLQNQILDVLEKWKFDSRIYIILINSSSERAFCAGGDIRKIADLVRSGKKQKGLEIFKYNYVLANYILHYSKPIISVMDGITMGGGIGLGAFATYRFVTERSILAMPEVMIGLTPDAGSSFLFQNAPGFSGLRAMLTGQRFNGNTAIKLGFADYMIYSSELELFLQKLTELQPNEINFFLSTYKQSYEFDNKTLKQIADIYQASSVAKIIEKLRKSKYNWAVCDFKTILKACPFSLEVTYRAWHLKLPTQEAVLTRDLLLVSHLIQRADFLEGVRAAVIDKDHNPKWNQAPISESEINSCFDY</sequence>
<keyword evidence="3" id="KW-0378">Hydrolase</keyword>
<dbReference type="OrthoDB" id="9790967at2"/>
<dbReference type="RefSeq" id="WP_110439044.1">
    <property type="nucleotide sequence ID" value="NZ_CP046393.1"/>
</dbReference>
<organism evidence="5 6">
    <name type="scientific">Commensalibacter melissae</name>
    <dbReference type="NCBI Taxonomy" id="2070537"/>
    <lineage>
        <taxon>Bacteria</taxon>
        <taxon>Pseudomonadati</taxon>
        <taxon>Pseudomonadota</taxon>
        <taxon>Alphaproteobacteria</taxon>
        <taxon>Acetobacterales</taxon>
        <taxon>Acetobacteraceae</taxon>
    </lineage>
</organism>
<gene>
    <name evidence="5" type="ORF">DK869_05645</name>
</gene>
<name>A0A318N1A7_9PROT</name>
<protein>
    <recommendedName>
        <fullName evidence="2">3-hydroxyisobutyryl-CoA hydrolase</fullName>
        <ecNumber evidence="2">3.1.2.4</ecNumber>
    </recommendedName>
</protein>
<dbReference type="InterPro" id="IPR032259">
    <property type="entry name" value="HIBYL-CoA-H"/>
</dbReference>
<dbReference type="AlphaFoldDB" id="A0A318N1A7"/>
<dbReference type="NCBIfam" id="NF004127">
    <property type="entry name" value="PRK05617.1"/>
    <property type="match status" value="1"/>
</dbReference>
<comment type="caution">
    <text evidence="5">The sequence shown here is derived from an EMBL/GenBank/DDBJ whole genome shotgun (WGS) entry which is preliminary data.</text>
</comment>
<dbReference type="GO" id="GO:0016853">
    <property type="term" value="F:isomerase activity"/>
    <property type="evidence" value="ECO:0007669"/>
    <property type="project" value="UniProtKB-KW"/>
</dbReference>